<evidence type="ECO:0000259" key="2">
    <source>
        <dbReference type="Pfam" id="PF13614"/>
    </source>
</evidence>
<dbReference type="Pfam" id="PF13614">
    <property type="entry name" value="AAA_31"/>
    <property type="match status" value="1"/>
</dbReference>
<geneLocation type="plasmid" evidence="3 4">
    <name>pPRADMK78_01</name>
</geneLocation>
<evidence type="ECO:0000259" key="1">
    <source>
        <dbReference type="Pfam" id="PF13411"/>
    </source>
</evidence>
<dbReference type="InterPro" id="IPR017818">
    <property type="entry name" value="Plasmid_partition_RepA"/>
</dbReference>
<protein>
    <submittedName>
        <fullName evidence="3">Plasmid partitioning protein RepA</fullName>
    </submittedName>
</protein>
<dbReference type="RefSeq" id="WP_138287488.1">
    <property type="nucleotide sequence ID" value="NZ_CP058351.1"/>
</dbReference>
<keyword evidence="4" id="KW-1185">Reference proteome</keyword>
<dbReference type="InterPro" id="IPR027417">
    <property type="entry name" value="P-loop_NTPase"/>
</dbReference>
<dbReference type="Pfam" id="PF13411">
    <property type="entry name" value="MerR_1"/>
    <property type="match status" value="1"/>
</dbReference>
<dbReference type="PANTHER" id="PTHR13696">
    <property type="entry name" value="P-LOOP CONTAINING NUCLEOSIDE TRIPHOSPHATE HYDROLASE"/>
    <property type="match status" value="1"/>
</dbReference>
<evidence type="ECO:0000313" key="3">
    <source>
        <dbReference type="EMBL" id="QLF71531.1"/>
    </source>
</evidence>
<dbReference type="CDD" id="cd02042">
    <property type="entry name" value="ParAB_family"/>
    <property type="match status" value="1"/>
</dbReference>
<dbReference type="NCBIfam" id="TIGR03453">
    <property type="entry name" value="partition_RepA"/>
    <property type="match status" value="1"/>
</dbReference>
<dbReference type="Gene3D" id="3.40.50.300">
    <property type="entry name" value="P-loop containing nucleotide triphosphate hydrolases"/>
    <property type="match status" value="1"/>
</dbReference>
<dbReference type="Proteomes" id="UP000308530">
    <property type="component" value="Plasmid pPRADMK78_01"/>
</dbReference>
<dbReference type="EMBL" id="CP058351">
    <property type="protein sequence ID" value="QLF71531.1"/>
    <property type="molecule type" value="Genomic_DNA"/>
</dbReference>
<dbReference type="Gene3D" id="1.10.1660.10">
    <property type="match status" value="1"/>
</dbReference>
<feature type="domain" description="HTH merR-type" evidence="1">
    <location>
        <begin position="48"/>
        <end position="96"/>
    </location>
</feature>
<dbReference type="InterPro" id="IPR025669">
    <property type="entry name" value="AAA_dom"/>
</dbReference>
<name>A0ABX6QS94_9HYPH</name>
<gene>
    <name evidence="3" type="primary">repA</name>
    <name evidence="3" type="ORF">FE840_017820</name>
</gene>
<reference evidence="3 4" key="1">
    <citation type="submission" date="2020-06" db="EMBL/GenBank/DDBJ databases">
        <title>Genome sequence of Rhizobium sp strain ADMK78.</title>
        <authorList>
            <person name="Rahi P."/>
        </authorList>
    </citation>
    <scope>NUCLEOTIDE SEQUENCE [LARGE SCALE GENOMIC DNA]</scope>
    <source>
        <strain evidence="3 4">ADMK78</strain>
        <plasmid evidence="3 4">pPRADMK78_01</plasmid>
    </source>
</reference>
<proteinExistence type="predicted"/>
<organism evidence="3 4">
    <name type="scientific">Peteryoungia desertarenae</name>
    <dbReference type="NCBI Taxonomy" id="1813451"/>
    <lineage>
        <taxon>Bacteria</taxon>
        <taxon>Pseudomonadati</taxon>
        <taxon>Pseudomonadota</taxon>
        <taxon>Alphaproteobacteria</taxon>
        <taxon>Hyphomicrobiales</taxon>
        <taxon>Rhizobiaceae</taxon>
        <taxon>Peteryoungia</taxon>
    </lineage>
</organism>
<dbReference type="NCBIfam" id="NF010443">
    <property type="entry name" value="PRK13869.1"/>
    <property type="match status" value="1"/>
</dbReference>
<accession>A0ABX6QS94</accession>
<dbReference type="PANTHER" id="PTHR13696:SF52">
    <property type="entry name" value="PARA FAMILY PROTEIN CT_582"/>
    <property type="match status" value="1"/>
</dbReference>
<feature type="domain" description="AAA" evidence="2">
    <location>
        <begin position="111"/>
        <end position="291"/>
    </location>
</feature>
<dbReference type="InterPro" id="IPR050678">
    <property type="entry name" value="DNA_Partitioning_ATPase"/>
</dbReference>
<sequence>MNVKRAVSESVTSFADIILEQGSEISSKLDMLRIEKFPPNAQKTLRQFSLAEVADFIGVSQSYLKKLHLQGKGVEPSVTATGRRYYSASQINELRALLDRVPHRKDGDKLQVIAVVNFKGGSGKTTSAAHLAQYLALRGYRVLAADLDPQASLTALYGIQPELDEKPSFYEAIRYDEGRRSITEIIEPTNFPNLDVIPANLELQEYEYETPLAMQRKDTAEGKLFYTRIGAALNEVDDRYDVVVLDCPPQLGYLTLTALTAATSVLITVHPQMLDIMSMSQFLLMLGDILKSVEGAGVNVSLDWFRYLITRYEPMDIPQQQMVGFMQSMFAQQMMKSHMVKSTAVSDAGLTKQTLYEVERSQFTASTYDRAREAMDAVNSEVVDLINMSWGRRNAG</sequence>
<keyword evidence="3" id="KW-0614">Plasmid</keyword>
<evidence type="ECO:0000313" key="4">
    <source>
        <dbReference type="Proteomes" id="UP000308530"/>
    </source>
</evidence>
<dbReference type="InterPro" id="IPR000551">
    <property type="entry name" value="MerR-type_HTH_dom"/>
</dbReference>
<dbReference type="SUPFAM" id="SSF52540">
    <property type="entry name" value="P-loop containing nucleoside triphosphate hydrolases"/>
    <property type="match status" value="1"/>
</dbReference>